<dbReference type="PANTHER" id="PTHR46680:SF3">
    <property type="entry name" value="NF-KAPPA-B INHIBITOR CACTUS"/>
    <property type="match status" value="1"/>
</dbReference>
<keyword evidence="2 3" id="KW-0040">ANK repeat</keyword>
<dbReference type="GO" id="GO:0051059">
    <property type="term" value="F:NF-kappaB binding"/>
    <property type="evidence" value="ECO:0007669"/>
    <property type="project" value="TreeGrafter"/>
</dbReference>
<dbReference type="Pfam" id="PF00023">
    <property type="entry name" value="Ank"/>
    <property type="match status" value="1"/>
</dbReference>
<comment type="caution">
    <text evidence="4">The sequence shown here is derived from an EMBL/GenBank/DDBJ whole genome shotgun (WGS) entry which is preliminary data.</text>
</comment>
<dbReference type="InterPro" id="IPR002110">
    <property type="entry name" value="Ankyrin_rpt"/>
</dbReference>
<dbReference type="GO" id="GO:0005829">
    <property type="term" value="C:cytosol"/>
    <property type="evidence" value="ECO:0007669"/>
    <property type="project" value="TreeGrafter"/>
</dbReference>
<reference evidence="4" key="1">
    <citation type="submission" date="2022-03" db="EMBL/GenBank/DDBJ databases">
        <authorList>
            <person name="Sayadi A."/>
        </authorList>
    </citation>
    <scope>NUCLEOTIDE SEQUENCE</scope>
</reference>
<dbReference type="InterPro" id="IPR051070">
    <property type="entry name" value="NF-kappa-B_inhibitor"/>
</dbReference>
<keyword evidence="1" id="KW-0677">Repeat</keyword>
<sequence length="542" mass="59816">MYEVKSRMNTRSTEMGIIKEDAQTAQAQVAVSTKVVSVKVDPVTGEKFIMLNGKRIKMANIGLNKSTLGTNVEKTTSLPLKFPHIPQIINEININDIDKIRQINKNKPINTMSHSHKMGNPMADDKESTIVVICKNEKCELANKMKVNVAELKQRKTDTPKMELLASNIIVRDAKGFVKTKPVTTAECSVETDITSEHMDMLLKKNFESKEVQTNIKIQPDCKVNENLGIDSPLDEVVGFLSPISVAEYLNPLDLNLNPSIPRSDKSSIEKNLFKELKAVLVADEKGNVPIHQAVIMNDLKKVKQSACILSVLNVPEYIDLKNDDDLTPLFLAVIHGASTEIILFLLQNEANANNVDNDGNSVLHLAVEYQRSDALETILSNSSLDLNPVNHQGFTPLIMCCMSSSPVNYSCASLLLHHGADPNVKDANSGRTALFHAVEIGNEEAVKLLLKHKADPKEKNFFGTSPHDVMFEIDVSDSMKKLILGKASKKRTCEDAALRGTVLVDRSAHAASRGPQAKILTYPSLKRIKTEEYNACSGLTR</sequence>
<name>A0A9P0MEC0_ACAOB</name>
<evidence type="ECO:0000313" key="4">
    <source>
        <dbReference type="EMBL" id="CAH2010937.1"/>
    </source>
</evidence>
<dbReference type="PANTHER" id="PTHR46680">
    <property type="entry name" value="NF-KAPPA-B INHIBITOR ALPHA"/>
    <property type="match status" value="1"/>
</dbReference>
<dbReference type="PROSITE" id="PS50297">
    <property type="entry name" value="ANK_REP_REGION"/>
    <property type="match status" value="1"/>
</dbReference>
<organism evidence="4 5">
    <name type="scientific">Acanthoscelides obtectus</name>
    <name type="common">Bean weevil</name>
    <name type="synonym">Bruchus obtectus</name>
    <dbReference type="NCBI Taxonomy" id="200917"/>
    <lineage>
        <taxon>Eukaryota</taxon>
        <taxon>Metazoa</taxon>
        <taxon>Ecdysozoa</taxon>
        <taxon>Arthropoda</taxon>
        <taxon>Hexapoda</taxon>
        <taxon>Insecta</taxon>
        <taxon>Pterygota</taxon>
        <taxon>Neoptera</taxon>
        <taxon>Endopterygota</taxon>
        <taxon>Coleoptera</taxon>
        <taxon>Polyphaga</taxon>
        <taxon>Cucujiformia</taxon>
        <taxon>Chrysomeloidea</taxon>
        <taxon>Chrysomelidae</taxon>
        <taxon>Bruchinae</taxon>
        <taxon>Bruchini</taxon>
        <taxon>Acanthoscelides</taxon>
    </lineage>
</organism>
<dbReference type="Proteomes" id="UP001152888">
    <property type="component" value="Unassembled WGS sequence"/>
</dbReference>
<dbReference type="OrthoDB" id="10254947at2759"/>
<protein>
    <submittedName>
        <fullName evidence="4">Uncharacterized protein</fullName>
    </submittedName>
</protein>
<feature type="repeat" description="ANK" evidence="3">
    <location>
        <begin position="393"/>
        <end position="428"/>
    </location>
</feature>
<evidence type="ECO:0000256" key="2">
    <source>
        <dbReference type="ARBA" id="ARBA00023043"/>
    </source>
</evidence>
<evidence type="ECO:0000256" key="3">
    <source>
        <dbReference type="PROSITE-ProRule" id="PRU00023"/>
    </source>
</evidence>
<evidence type="ECO:0000313" key="5">
    <source>
        <dbReference type="Proteomes" id="UP001152888"/>
    </source>
</evidence>
<evidence type="ECO:0000256" key="1">
    <source>
        <dbReference type="ARBA" id="ARBA00022737"/>
    </source>
</evidence>
<accession>A0A9P0MEC0</accession>
<proteinExistence type="predicted"/>
<feature type="repeat" description="ANK" evidence="3">
    <location>
        <begin position="430"/>
        <end position="462"/>
    </location>
</feature>
<dbReference type="SUPFAM" id="SSF48403">
    <property type="entry name" value="Ankyrin repeat"/>
    <property type="match status" value="1"/>
</dbReference>
<dbReference type="PROSITE" id="PS50088">
    <property type="entry name" value="ANK_REPEAT"/>
    <property type="match status" value="3"/>
</dbReference>
<dbReference type="InterPro" id="IPR036770">
    <property type="entry name" value="Ankyrin_rpt-contain_sf"/>
</dbReference>
<keyword evidence="5" id="KW-1185">Reference proteome</keyword>
<dbReference type="Gene3D" id="1.25.40.20">
    <property type="entry name" value="Ankyrin repeat-containing domain"/>
    <property type="match status" value="1"/>
</dbReference>
<feature type="repeat" description="ANK" evidence="3">
    <location>
        <begin position="325"/>
        <end position="358"/>
    </location>
</feature>
<dbReference type="EMBL" id="CAKOFQ010008019">
    <property type="protein sequence ID" value="CAH2010937.1"/>
    <property type="molecule type" value="Genomic_DNA"/>
</dbReference>
<dbReference type="AlphaFoldDB" id="A0A9P0MEC0"/>
<dbReference type="GO" id="GO:0071356">
    <property type="term" value="P:cellular response to tumor necrosis factor"/>
    <property type="evidence" value="ECO:0007669"/>
    <property type="project" value="TreeGrafter"/>
</dbReference>
<dbReference type="SMART" id="SM00248">
    <property type="entry name" value="ANK"/>
    <property type="match status" value="4"/>
</dbReference>
<gene>
    <name evidence="4" type="ORF">ACAOBT_LOCUS31872</name>
</gene>
<dbReference type="Pfam" id="PF12796">
    <property type="entry name" value="Ank_2"/>
    <property type="match status" value="1"/>
</dbReference>